<dbReference type="GO" id="GO:0005524">
    <property type="term" value="F:ATP binding"/>
    <property type="evidence" value="ECO:0007669"/>
    <property type="project" value="UniProtKB-KW"/>
</dbReference>
<evidence type="ECO:0000256" key="3">
    <source>
        <dbReference type="ARBA" id="ARBA00022741"/>
    </source>
</evidence>
<dbReference type="CDD" id="cd00267">
    <property type="entry name" value="ABC_ATPase"/>
    <property type="match status" value="1"/>
</dbReference>
<dbReference type="PANTHER" id="PTHR42711">
    <property type="entry name" value="ABC TRANSPORTER ATP-BINDING PROTEIN"/>
    <property type="match status" value="1"/>
</dbReference>
<name>A0A6H0V3V5_9BACT</name>
<dbReference type="GO" id="GO:0016887">
    <property type="term" value="F:ATP hydrolysis activity"/>
    <property type="evidence" value="ECO:0007669"/>
    <property type="project" value="InterPro"/>
</dbReference>
<keyword evidence="3" id="KW-0547">Nucleotide-binding</keyword>
<dbReference type="InterPro" id="IPR050763">
    <property type="entry name" value="ABC_transporter_ATP-binding"/>
</dbReference>
<evidence type="ECO:0000256" key="4">
    <source>
        <dbReference type="ARBA" id="ARBA00022840"/>
    </source>
</evidence>
<evidence type="ECO:0000313" key="7">
    <source>
        <dbReference type="Proteomes" id="UP000503310"/>
    </source>
</evidence>
<sequence>MHFEGNNGCGKTTLSKILSGVNDFDEGEILINNQIVRPFENNLIKQKIALIDSNEQKMSISLAQYLSIANLNQFHSLLKETKLDVLLSKVGIYDFETTMINELSKGQLQFVKLLKLFIFEYDVIIFDEAFENLSTEIFQIFQKYFQILLASKMVIEISHNQRYIFPSSKRITINGIK</sequence>
<dbReference type="InterPro" id="IPR027417">
    <property type="entry name" value="P-loop_NTPase"/>
</dbReference>
<keyword evidence="4 6" id="KW-0067">ATP-binding</keyword>
<dbReference type="PANTHER" id="PTHR42711:SF5">
    <property type="entry name" value="ABC TRANSPORTER ATP-BINDING PROTEIN NATA"/>
    <property type="match status" value="1"/>
</dbReference>
<reference evidence="6 7" key="1">
    <citation type="submission" date="2019-12" db="EMBL/GenBank/DDBJ databases">
        <title>Sequencing and analysis of the whole genome of Mycoplasma gallinaceum strain Peacock20181011.</title>
        <authorList>
            <person name="Liu X."/>
            <person name="Qin Z."/>
            <person name="Xu H."/>
        </authorList>
    </citation>
    <scope>NUCLEOTIDE SEQUENCE [LARGE SCALE GENOMIC DNA]</scope>
    <source>
        <strain evidence="6 7">Peacock20181011</strain>
    </source>
</reference>
<dbReference type="RefSeq" id="WP_167845376.1">
    <property type="nucleotide sequence ID" value="NZ_CP047225.1"/>
</dbReference>
<dbReference type="InterPro" id="IPR003439">
    <property type="entry name" value="ABC_transporter-like_ATP-bd"/>
</dbReference>
<evidence type="ECO:0000256" key="1">
    <source>
        <dbReference type="ARBA" id="ARBA00005417"/>
    </source>
</evidence>
<protein>
    <submittedName>
        <fullName evidence="6">ATP-binding cassette domain-containing protein</fullName>
    </submittedName>
</protein>
<dbReference type="SUPFAM" id="SSF52540">
    <property type="entry name" value="P-loop containing nucleoside triphosphate hydrolases"/>
    <property type="match status" value="1"/>
</dbReference>
<organism evidence="6 7">
    <name type="scientific">Mycoplasmopsis gallinacea</name>
    <dbReference type="NCBI Taxonomy" id="29556"/>
    <lineage>
        <taxon>Bacteria</taxon>
        <taxon>Bacillati</taxon>
        <taxon>Mycoplasmatota</taxon>
        <taxon>Mycoplasmoidales</taxon>
        <taxon>Metamycoplasmataceae</taxon>
        <taxon>Mycoplasmopsis</taxon>
    </lineage>
</organism>
<gene>
    <name evidence="6" type="ORF">GOQ20_03250</name>
</gene>
<evidence type="ECO:0000313" key="6">
    <source>
        <dbReference type="EMBL" id="QIW62414.1"/>
    </source>
</evidence>
<comment type="similarity">
    <text evidence="1">Belongs to the ABC transporter superfamily.</text>
</comment>
<dbReference type="Pfam" id="PF00005">
    <property type="entry name" value="ABC_tran"/>
    <property type="match status" value="1"/>
</dbReference>
<keyword evidence="2" id="KW-0813">Transport</keyword>
<dbReference type="AlphaFoldDB" id="A0A6H0V3V5"/>
<evidence type="ECO:0000259" key="5">
    <source>
        <dbReference type="Pfam" id="PF00005"/>
    </source>
</evidence>
<feature type="domain" description="ABC transporter" evidence="5">
    <location>
        <begin position="5"/>
        <end position="130"/>
    </location>
</feature>
<dbReference type="EMBL" id="CP047225">
    <property type="protein sequence ID" value="QIW62414.1"/>
    <property type="molecule type" value="Genomic_DNA"/>
</dbReference>
<accession>A0A6H0V3V5</accession>
<proteinExistence type="inferred from homology"/>
<evidence type="ECO:0000256" key="2">
    <source>
        <dbReference type="ARBA" id="ARBA00022448"/>
    </source>
</evidence>
<dbReference type="Gene3D" id="3.40.50.300">
    <property type="entry name" value="P-loop containing nucleotide triphosphate hydrolases"/>
    <property type="match status" value="1"/>
</dbReference>
<dbReference type="Proteomes" id="UP000503310">
    <property type="component" value="Chromosome"/>
</dbReference>